<keyword evidence="1" id="KW-0472">Membrane</keyword>
<comment type="caution">
    <text evidence="2">The sequence shown here is derived from an EMBL/GenBank/DDBJ whole genome shotgun (WGS) entry which is preliminary data.</text>
</comment>
<evidence type="ECO:0000256" key="1">
    <source>
        <dbReference type="SAM" id="Phobius"/>
    </source>
</evidence>
<accession>A0A9W9ZW71</accession>
<feature type="transmembrane region" description="Helical" evidence="1">
    <location>
        <begin position="12"/>
        <end position="33"/>
    </location>
</feature>
<proteinExistence type="predicted"/>
<dbReference type="AlphaFoldDB" id="A0A9W9ZW71"/>
<keyword evidence="3" id="KW-1185">Reference proteome</keyword>
<keyword evidence="1" id="KW-1133">Transmembrane helix</keyword>
<protein>
    <submittedName>
        <fullName evidence="2">Uncharacterized protein</fullName>
    </submittedName>
</protein>
<evidence type="ECO:0000313" key="3">
    <source>
        <dbReference type="Proteomes" id="UP001163046"/>
    </source>
</evidence>
<dbReference type="Proteomes" id="UP001163046">
    <property type="component" value="Unassembled WGS sequence"/>
</dbReference>
<sequence>MPLSSTTGSVSYLVVAASSSAPVSVTHPACLLVQQGMMMRAVWMVEVVVIWKVGELVMEECIRIKFTEKIYERSWPEIRTSMNQKCLDKLKQYLQQSQGSTSSSD</sequence>
<gene>
    <name evidence="2" type="ORF">OS493_034385</name>
</gene>
<dbReference type="EMBL" id="MU825444">
    <property type="protein sequence ID" value="KAJ7388996.1"/>
    <property type="molecule type" value="Genomic_DNA"/>
</dbReference>
<name>A0A9W9ZW71_9CNID</name>
<reference evidence="2" key="1">
    <citation type="submission" date="2023-01" db="EMBL/GenBank/DDBJ databases">
        <title>Genome assembly of the deep-sea coral Lophelia pertusa.</title>
        <authorList>
            <person name="Herrera S."/>
            <person name="Cordes E."/>
        </authorList>
    </citation>
    <scope>NUCLEOTIDE SEQUENCE</scope>
    <source>
        <strain evidence="2">USNM1676648</strain>
        <tissue evidence="2">Polyp</tissue>
    </source>
</reference>
<organism evidence="2 3">
    <name type="scientific">Desmophyllum pertusum</name>
    <dbReference type="NCBI Taxonomy" id="174260"/>
    <lineage>
        <taxon>Eukaryota</taxon>
        <taxon>Metazoa</taxon>
        <taxon>Cnidaria</taxon>
        <taxon>Anthozoa</taxon>
        <taxon>Hexacorallia</taxon>
        <taxon>Scleractinia</taxon>
        <taxon>Caryophylliina</taxon>
        <taxon>Caryophylliidae</taxon>
        <taxon>Desmophyllum</taxon>
    </lineage>
</organism>
<keyword evidence="1" id="KW-0812">Transmembrane</keyword>
<evidence type="ECO:0000313" key="2">
    <source>
        <dbReference type="EMBL" id="KAJ7388996.1"/>
    </source>
</evidence>